<dbReference type="AlphaFoldDB" id="A4J344"/>
<dbReference type="GO" id="GO:0008757">
    <property type="term" value="F:S-adenosylmethionine-dependent methyltransferase activity"/>
    <property type="evidence" value="ECO:0007669"/>
    <property type="project" value="InterPro"/>
</dbReference>
<accession>A4J344</accession>
<dbReference type="InterPro" id="IPR029063">
    <property type="entry name" value="SAM-dependent_MTases_sf"/>
</dbReference>
<dbReference type="SUPFAM" id="SSF53335">
    <property type="entry name" value="S-adenosyl-L-methionine-dependent methyltransferases"/>
    <property type="match status" value="1"/>
</dbReference>
<dbReference type="EMBL" id="CP000612">
    <property type="protein sequence ID" value="ABO49497.1"/>
    <property type="molecule type" value="Genomic_DNA"/>
</dbReference>
<dbReference type="KEGG" id="drm:Dred_0962"/>
<dbReference type="eggNOG" id="COG2226">
    <property type="taxonomic scope" value="Bacteria"/>
</dbReference>
<sequence>MKIMWLWYTRLARMAGFLFFEVIYLELYEGEGWYFKAREKFLRGNLTDVKPTTNVLDVGCGNGLVNHVLKHCNVTGIDSHPRYEGAITAAATAIPFSNSTFDAVTCFDVLEHIEDHEKAINEIARVLKPGGRGYFSVPLYPQLWSKHDELTGHVRRYRTGELYPLLNRSGLKVLKKQYFICSLLPLVFVIRLFFPSQKVSSTVKARPALEKLLLCLCQFDLYLRLPFGLTEFIEVRKEDGDC</sequence>
<dbReference type="STRING" id="349161.Dred_0962"/>
<dbReference type="RefSeq" id="WP_011877326.1">
    <property type="nucleotide sequence ID" value="NC_009253.1"/>
</dbReference>
<dbReference type="GO" id="GO:0032259">
    <property type="term" value="P:methylation"/>
    <property type="evidence" value="ECO:0007669"/>
    <property type="project" value="UniProtKB-KW"/>
</dbReference>
<dbReference type="Pfam" id="PF08241">
    <property type="entry name" value="Methyltransf_11"/>
    <property type="match status" value="1"/>
</dbReference>
<proteinExistence type="predicted"/>
<keyword evidence="2" id="KW-0808">Transferase</keyword>
<reference evidence="2 3" key="1">
    <citation type="submission" date="2007-03" db="EMBL/GenBank/DDBJ databases">
        <title>Complete sequence of Desulfotomaculum reducens MI-1.</title>
        <authorList>
            <consortium name="US DOE Joint Genome Institute"/>
            <person name="Copeland A."/>
            <person name="Lucas S."/>
            <person name="Lapidus A."/>
            <person name="Barry K."/>
            <person name="Detter J.C."/>
            <person name="Glavina del Rio T."/>
            <person name="Hammon N."/>
            <person name="Israni S."/>
            <person name="Dalin E."/>
            <person name="Tice H."/>
            <person name="Pitluck S."/>
            <person name="Sims D."/>
            <person name="Brettin T."/>
            <person name="Bruce D."/>
            <person name="Han C."/>
            <person name="Tapia R."/>
            <person name="Schmutz J."/>
            <person name="Larimer F."/>
            <person name="Land M."/>
            <person name="Hauser L."/>
            <person name="Kyrpides N."/>
            <person name="Kim E."/>
            <person name="Tebo B.M."/>
            <person name="Richardson P."/>
        </authorList>
    </citation>
    <scope>NUCLEOTIDE SEQUENCE [LARGE SCALE GENOMIC DNA]</scope>
    <source>
        <strain evidence="2 3">MI-1</strain>
    </source>
</reference>
<dbReference type="CDD" id="cd02440">
    <property type="entry name" value="AdoMet_MTases"/>
    <property type="match status" value="1"/>
</dbReference>
<evidence type="ECO:0000259" key="1">
    <source>
        <dbReference type="Pfam" id="PF08241"/>
    </source>
</evidence>
<evidence type="ECO:0000313" key="2">
    <source>
        <dbReference type="EMBL" id="ABO49497.1"/>
    </source>
</evidence>
<organism evidence="2 3">
    <name type="scientific">Desulforamulus reducens (strain ATCC BAA-1160 / DSM 100696 / MI-1)</name>
    <name type="common">Desulfotomaculum reducens</name>
    <dbReference type="NCBI Taxonomy" id="349161"/>
    <lineage>
        <taxon>Bacteria</taxon>
        <taxon>Bacillati</taxon>
        <taxon>Bacillota</taxon>
        <taxon>Clostridia</taxon>
        <taxon>Eubacteriales</taxon>
        <taxon>Peptococcaceae</taxon>
        <taxon>Desulforamulus</taxon>
    </lineage>
</organism>
<keyword evidence="3" id="KW-1185">Reference proteome</keyword>
<dbReference type="Gene3D" id="3.40.50.150">
    <property type="entry name" value="Vaccinia Virus protein VP39"/>
    <property type="match status" value="1"/>
</dbReference>
<dbReference type="HOGENOM" id="CLU_082726_0_0_9"/>
<dbReference type="PANTHER" id="PTHR43591">
    <property type="entry name" value="METHYLTRANSFERASE"/>
    <property type="match status" value="1"/>
</dbReference>
<protein>
    <submittedName>
        <fullName evidence="2">Methyltransferase type 11</fullName>
    </submittedName>
</protein>
<name>A4J344_DESRM</name>
<evidence type="ECO:0000313" key="3">
    <source>
        <dbReference type="Proteomes" id="UP000001556"/>
    </source>
</evidence>
<dbReference type="Proteomes" id="UP000001556">
    <property type="component" value="Chromosome"/>
</dbReference>
<gene>
    <name evidence="2" type="ordered locus">Dred_0962</name>
</gene>
<feature type="domain" description="Methyltransferase type 11" evidence="1">
    <location>
        <begin position="56"/>
        <end position="134"/>
    </location>
</feature>
<dbReference type="InterPro" id="IPR013216">
    <property type="entry name" value="Methyltransf_11"/>
</dbReference>
<dbReference type="OrthoDB" id="9757640at2"/>
<keyword evidence="2" id="KW-0489">Methyltransferase</keyword>